<dbReference type="AlphaFoldDB" id="N9MQR4"/>
<evidence type="ECO:0000313" key="5">
    <source>
        <dbReference type="EMBL" id="ENW92299.1"/>
    </source>
</evidence>
<keyword evidence="6" id="KW-1185">Reference proteome</keyword>
<keyword evidence="2" id="KW-0238">DNA-binding</keyword>
<dbReference type="InterPro" id="IPR009057">
    <property type="entry name" value="Homeodomain-like_sf"/>
</dbReference>
<dbReference type="EMBL" id="APRL01000013">
    <property type="protein sequence ID" value="ENW92299.1"/>
    <property type="molecule type" value="Genomic_DNA"/>
</dbReference>
<evidence type="ECO:0000256" key="2">
    <source>
        <dbReference type="ARBA" id="ARBA00023125"/>
    </source>
</evidence>
<dbReference type="eggNOG" id="COG2207">
    <property type="taxonomic scope" value="Bacteria"/>
</dbReference>
<dbReference type="GO" id="GO:0000976">
    <property type="term" value="F:transcription cis-regulatory region binding"/>
    <property type="evidence" value="ECO:0007669"/>
    <property type="project" value="TreeGrafter"/>
</dbReference>
<organism evidence="5 6">
    <name type="scientific">Acinetobacter dispersus</name>
    <dbReference type="NCBI Taxonomy" id="70348"/>
    <lineage>
        <taxon>Bacteria</taxon>
        <taxon>Pseudomonadati</taxon>
        <taxon>Pseudomonadota</taxon>
        <taxon>Gammaproteobacteria</taxon>
        <taxon>Moraxellales</taxon>
        <taxon>Moraxellaceae</taxon>
        <taxon>Acinetobacter</taxon>
    </lineage>
</organism>
<dbReference type="OrthoDB" id="5582699at2"/>
<dbReference type="GO" id="GO:0003700">
    <property type="term" value="F:DNA-binding transcription factor activity"/>
    <property type="evidence" value="ECO:0007669"/>
    <property type="project" value="InterPro"/>
</dbReference>
<keyword evidence="1" id="KW-0805">Transcription regulation</keyword>
<dbReference type="HOGENOM" id="CLU_047522_1_1_6"/>
<name>N9MQR4_9GAMM</name>
<gene>
    <name evidence="5" type="ORF">F904_02237</name>
</gene>
<evidence type="ECO:0000313" key="6">
    <source>
        <dbReference type="Proteomes" id="UP000013261"/>
    </source>
</evidence>
<dbReference type="InterPro" id="IPR018060">
    <property type="entry name" value="HTH_AraC"/>
</dbReference>
<evidence type="ECO:0000256" key="1">
    <source>
        <dbReference type="ARBA" id="ARBA00023015"/>
    </source>
</evidence>
<feature type="domain" description="HTH araC/xylS-type" evidence="4">
    <location>
        <begin position="239"/>
        <end position="337"/>
    </location>
</feature>
<dbReference type="SUPFAM" id="SSF46689">
    <property type="entry name" value="Homeodomain-like"/>
    <property type="match status" value="1"/>
</dbReference>
<dbReference type="Gene3D" id="1.10.10.60">
    <property type="entry name" value="Homeodomain-like"/>
    <property type="match status" value="1"/>
</dbReference>
<dbReference type="SMART" id="SM00342">
    <property type="entry name" value="HTH_ARAC"/>
    <property type="match status" value="1"/>
</dbReference>
<proteinExistence type="predicted"/>
<protein>
    <recommendedName>
        <fullName evidence="4">HTH araC/xylS-type domain-containing protein</fullName>
    </recommendedName>
</protein>
<dbReference type="PANTHER" id="PTHR47894:SF1">
    <property type="entry name" value="HTH-TYPE TRANSCRIPTIONAL REGULATOR VQSM"/>
    <property type="match status" value="1"/>
</dbReference>
<dbReference type="PATRIC" id="fig|1217703.3.peg.2173"/>
<comment type="caution">
    <text evidence="5">The sequence shown here is derived from an EMBL/GenBank/DDBJ whole genome shotgun (WGS) entry which is preliminary data.</text>
</comment>
<evidence type="ECO:0000256" key="3">
    <source>
        <dbReference type="ARBA" id="ARBA00023163"/>
    </source>
</evidence>
<dbReference type="PANTHER" id="PTHR47894">
    <property type="entry name" value="HTH-TYPE TRANSCRIPTIONAL REGULATOR GADX"/>
    <property type="match status" value="1"/>
</dbReference>
<evidence type="ECO:0000259" key="4">
    <source>
        <dbReference type="PROSITE" id="PS01124"/>
    </source>
</evidence>
<sequence>MKKGFSVHKYVVLNNRKGFYLWAMKNDQLALYESISKDWVVLENFSGERIPLEIVSQEIKTIVTLANEPNLGLKVIDSGDIKLSPFYKIVTLSLGPALNKNIPLPSAFLIRLIVHYFKILTEVVDIDLQETGHSIHIIFRPNLPELFSYHQVEGAMLAVTRMIAHLQNHWPNQIEFEHKPDLIDLGIYLKTFRTYPLFEQVNNQLIYNCTEYTALDATILINPFINSIEKQFPEISYKEKINLVICTTLGFLSPNIKTIANSLSMSVKTLQRRLNSENTTFNDILLEVRKKRVIEYLVAQQFTSQQISALLGYKAKSQFLRAFQVWFGMTPKQYRARLCNPTP</sequence>
<keyword evidence="3" id="KW-0804">Transcription</keyword>
<dbReference type="RefSeq" id="WP_005189006.1">
    <property type="nucleotide sequence ID" value="NZ_JAKZFW010000001.1"/>
</dbReference>
<dbReference type="Proteomes" id="UP000013261">
    <property type="component" value="Unassembled WGS sequence"/>
</dbReference>
<dbReference type="PROSITE" id="PS01124">
    <property type="entry name" value="HTH_ARAC_FAMILY_2"/>
    <property type="match status" value="1"/>
</dbReference>
<reference evidence="5 6" key="1">
    <citation type="submission" date="2013-02" db="EMBL/GenBank/DDBJ databases">
        <title>The Genome Sequence of Acinetobacter sp. ANC 4105.</title>
        <authorList>
            <consortium name="The Broad Institute Genome Sequencing Platform"/>
            <consortium name="The Broad Institute Genome Sequencing Center for Infectious Disease"/>
            <person name="Cerqueira G."/>
            <person name="Feldgarden M."/>
            <person name="Courvalin P."/>
            <person name="Perichon B."/>
            <person name="Grillot-Courvalin C."/>
            <person name="Clermont D."/>
            <person name="Rocha E."/>
            <person name="Yoon E.-J."/>
            <person name="Nemec A."/>
            <person name="Walker B."/>
            <person name="Young S.K."/>
            <person name="Zeng Q."/>
            <person name="Gargeya S."/>
            <person name="Fitzgerald M."/>
            <person name="Haas B."/>
            <person name="Abouelleil A."/>
            <person name="Alvarado L."/>
            <person name="Arachchi H.M."/>
            <person name="Berlin A.M."/>
            <person name="Chapman S.B."/>
            <person name="Dewar J."/>
            <person name="Goldberg J."/>
            <person name="Griggs A."/>
            <person name="Gujja S."/>
            <person name="Hansen M."/>
            <person name="Howarth C."/>
            <person name="Imamovic A."/>
            <person name="Larimer J."/>
            <person name="McCowan C."/>
            <person name="Murphy C."/>
            <person name="Neiman D."/>
            <person name="Pearson M."/>
            <person name="Priest M."/>
            <person name="Roberts A."/>
            <person name="Saif S."/>
            <person name="Shea T."/>
            <person name="Sisk P."/>
            <person name="Sykes S."/>
            <person name="Wortman J."/>
            <person name="Nusbaum C."/>
            <person name="Birren B."/>
        </authorList>
    </citation>
    <scope>NUCLEOTIDE SEQUENCE [LARGE SCALE GENOMIC DNA]</scope>
    <source>
        <strain evidence="5 6">ANC 4105</strain>
    </source>
</reference>
<accession>N9MQR4</accession>
<dbReference type="Pfam" id="PF12833">
    <property type="entry name" value="HTH_18"/>
    <property type="match status" value="1"/>
</dbReference>
<dbReference type="GO" id="GO:0005829">
    <property type="term" value="C:cytosol"/>
    <property type="evidence" value="ECO:0007669"/>
    <property type="project" value="TreeGrafter"/>
</dbReference>